<sequence length="95" mass="10837">MNEQLLNYDHTVALGEALYSPLSPNYRWTTFEVFCDGFLVYQQTIQGIHINAQVSPDYKPLEIVIAFDGEPVFALRGSQVCLNRLNRPLISYTPD</sequence>
<dbReference type="RefSeq" id="WP_009546248.1">
    <property type="nucleotide sequence ID" value="NC_010547.1"/>
</dbReference>
<proteinExistence type="predicted"/>
<name>B1X2H7_CROS5</name>
<gene>
    <name evidence="1" type="ordered locus">cce_4992</name>
</gene>
<dbReference type="STRING" id="43989.cce_4992"/>
<dbReference type="eggNOG" id="ENOG50306NM">
    <property type="taxonomic scope" value="Bacteria"/>
</dbReference>
<protein>
    <submittedName>
        <fullName evidence="1">Uncharacterized protein</fullName>
    </submittedName>
</protein>
<evidence type="ECO:0000313" key="2">
    <source>
        <dbReference type="Proteomes" id="UP000001203"/>
    </source>
</evidence>
<dbReference type="KEGG" id="cyt:cce_4992"/>
<dbReference type="EMBL" id="CP000807">
    <property type="protein sequence ID" value="ACB54338.1"/>
    <property type="molecule type" value="Genomic_DNA"/>
</dbReference>
<reference evidence="1 2" key="1">
    <citation type="journal article" date="2008" name="Proc. Natl. Acad. Sci. U.S.A.">
        <title>The genome of Cyanothece 51142, a unicellular diazotrophic cyanobacterium important in the marine nitrogen cycle.</title>
        <authorList>
            <person name="Welsh E.A."/>
            <person name="Liberton M."/>
            <person name="Stoeckel J."/>
            <person name="Loh T."/>
            <person name="Elvitigala T."/>
            <person name="Wang C."/>
            <person name="Wollam A."/>
            <person name="Fulton R.S."/>
            <person name="Clifton S.W."/>
            <person name="Jacobs J.M."/>
            <person name="Aurora R."/>
            <person name="Ghosh B.K."/>
            <person name="Sherman L.A."/>
            <person name="Smith R.D."/>
            <person name="Wilson R.K."/>
            <person name="Pakrasi H.B."/>
        </authorList>
    </citation>
    <scope>NUCLEOTIDE SEQUENCE [LARGE SCALE GENOMIC DNA]</scope>
    <source>
        <strain evidence="2">ATCC 51142 / BH68</strain>
    </source>
</reference>
<dbReference type="HOGENOM" id="CLU_2368157_0_0_3"/>
<dbReference type="AlphaFoldDB" id="B1X2H7"/>
<evidence type="ECO:0000313" key="1">
    <source>
        <dbReference type="EMBL" id="ACB54338.1"/>
    </source>
</evidence>
<keyword evidence="2" id="KW-1185">Reference proteome</keyword>
<accession>B1X2H7</accession>
<dbReference type="OrthoDB" id="8896638at2"/>
<organism evidence="1 2">
    <name type="scientific">Crocosphaera subtropica (strain ATCC 51142 / BH68)</name>
    <name type="common">Cyanothece sp. (strain ATCC 51142)</name>
    <dbReference type="NCBI Taxonomy" id="43989"/>
    <lineage>
        <taxon>Bacteria</taxon>
        <taxon>Bacillati</taxon>
        <taxon>Cyanobacteriota</taxon>
        <taxon>Cyanophyceae</taxon>
        <taxon>Oscillatoriophycideae</taxon>
        <taxon>Chroococcales</taxon>
        <taxon>Aphanothecaceae</taxon>
        <taxon>Crocosphaera</taxon>
        <taxon>Crocosphaera subtropica</taxon>
    </lineage>
</organism>
<dbReference type="Proteomes" id="UP000001203">
    <property type="component" value="Chromosome linear"/>
</dbReference>